<organism evidence="4 5">
    <name type="scientific">Splendidivirga corallicola</name>
    <dbReference type="NCBI Taxonomy" id="3051826"/>
    <lineage>
        <taxon>Bacteria</taxon>
        <taxon>Pseudomonadati</taxon>
        <taxon>Bacteroidota</taxon>
        <taxon>Cytophagia</taxon>
        <taxon>Cytophagales</taxon>
        <taxon>Splendidivirgaceae</taxon>
        <taxon>Splendidivirga</taxon>
    </lineage>
</organism>
<dbReference type="RefSeq" id="WP_346752291.1">
    <property type="nucleotide sequence ID" value="NZ_JAUJEA010000004.1"/>
</dbReference>
<feature type="domain" description="HTH cro/C1-type" evidence="3">
    <location>
        <begin position="10"/>
        <end position="64"/>
    </location>
</feature>
<dbReference type="SUPFAM" id="SSF47413">
    <property type="entry name" value="lambda repressor-like DNA-binding domains"/>
    <property type="match status" value="1"/>
</dbReference>
<dbReference type="InterPro" id="IPR050807">
    <property type="entry name" value="TransReg_Diox_bact_type"/>
</dbReference>
<reference evidence="4" key="1">
    <citation type="submission" date="2023-06" db="EMBL/GenBank/DDBJ databases">
        <title>Genomic of Parafulvivirga corallium.</title>
        <authorList>
            <person name="Wang G."/>
        </authorList>
    </citation>
    <scope>NUCLEOTIDE SEQUENCE</scope>
    <source>
        <strain evidence="4">BMA10</strain>
    </source>
</reference>
<dbReference type="Gene3D" id="1.10.260.40">
    <property type="entry name" value="lambda repressor-like DNA-binding domains"/>
    <property type="match status" value="1"/>
</dbReference>
<dbReference type="PANTHER" id="PTHR46797:SF19">
    <property type="entry name" value="BLL2473 PROTEIN"/>
    <property type="match status" value="1"/>
</dbReference>
<evidence type="ECO:0000313" key="5">
    <source>
        <dbReference type="Proteomes" id="UP001172082"/>
    </source>
</evidence>
<keyword evidence="2" id="KW-0472">Membrane</keyword>
<feature type="transmembrane region" description="Helical" evidence="2">
    <location>
        <begin position="231"/>
        <end position="257"/>
    </location>
</feature>
<sequence length="282" mass="31631">MKQPELGKKIADLRKEKNLTQEELVELCNVSVRTIQRIESGEVTPRSSTLKIILLALDQDIHDFSQKENHASVKHWFKNILLIDFEKTYSLHSTRNQLAIAWIAGLLYFITAFLETVVDYARIEDGTWAISKSAYIVVKSVVLISFTAFLRGFIILGYLFKNYLLKISSYFMIFVVLLVVGYDIGSVLYNEVAEDFMMAKGAQAVAVGGIQIIFGVALIRLKNGIGNLSKFAGIFEIIAGISFVTVILSFLGLILLIPAEILEIIILFKSYELIKKDDPAIV</sequence>
<protein>
    <submittedName>
        <fullName evidence="4">Helix-turn-helix transcriptional regulator</fullName>
    </submittedName>
</protein>
<dbReference type="PROSITE" id="PS50943">
    <property type="entry name" value="HTH_CROC1"/>
    <property type="match status" value="1"/>
</dbReference>
<name>A0ABT8KNI6_9BACT</name>
<keyword evidence="5" id="KW-1185">Reference proteome</keyword>
<dbReference type="PANTHER" id="PTHR46797">
    <property type="entry name" value="HTH-TYPE TRANSCRIPTIONAL REGULATOR"/>
    <property type="match status" value="1"/>
</dbReference>
<accession>A0ABT8KNI6</accession>
<dbReference type="InterPro" id="IPR001387">
    <property type="entry name" value="Cro/C1-type_HTH"/>
</dbReference>
<feature type="transmembrane region" description="Helical" evidence="2">
    <location>
        <begin position="97"/>
        <end position="114"/>
    </location>
</feature>
<feature type="transmembrane region" description="Helical" evidence="2">
    <location>
        <begin position="201"/>
        <end position="219"/>
    </location>
</feature>
<dbReference type="InterPro" id="IPR010982">
    <property type="entry name" value="Lambda_DNA-bd_dom_sf"/>
</dbReference>
<dbReference type="SMART" id="SM00530">
    <property type="entry name" value="HTH_XRE"/>
    <property type="match status" value="1"/>
</dbReference>
<proteinExistence type="predicted"/>
<dbReference type="Pfam" id="PF01381">
    <property type="entry name" value="HTH_3"/>
    <property type="match status" value="1"/>
</dbReference>
<dbReference type="CDD" id="cd00093">
    <property type="entry name" value="HTH_XRE"/>
    <property type="match status" value="1"/>
</dbReference>
<keyword evidence="1" id="KW-0238">DNA-binding</keyword>
<comment type="caution">
    <text evidence="4">The sequence shown here is derived from an EMBL/GenBank/DDBJ whole genome shotgun (WGS) entry which is preliminary data.</text>
</comment>
<feature type="transmembrane region" description="Helical" evidence="2">
    <location>
        <begin position="167"/>
        <end position="189"/>
    </location>
</feature>
<feature type="transmembrane region" description="Helical" evidence="2">
    <location>
        <begin position="134"/>
        <end position="160"/>
    </location>
</feature>
<evidence type="ECO:0000256" key="2">
    <source>
        <dbReference type="SAM" id="Phobius"/>
    </source>
</evidence>
<dbReference type="EMBL" id="JAUJEA010000004">
    <property type="protein sequence ID" value="MDN5202265.1"/>
    <property type="molecule type" value="Genomic_DNA"/>
</dbReference>
<keyword evidence="2" id="KW-0812">Transmembrane</keyword>
<evidence type="ECO:0000313" key="4">
    <source>
        <dbReference type="EMBL" id="MDN5202265.1"/>
    </source>
</evidence>
<evidence type="ECO:0000256" key="1">
    <source>
        <dbReference type="ARBA" id="ARBA00023125"/>
    </source>
</evidence>
<evidence type="ECO:0000259" key="3">
    <source>
        <dbReference type="PROSITE" id="PS50943"/>
    </source>
</evidence>
<dbReference type="Proteomes" id="UP001172082">
    <property type="component" value="Unassembled WGS sequence"/>
</dbReference>
<keyword evidence="2" id="KW-1133">Transmembrane helix</keyword>
<gene>
    <name evidence="4" type="ORF">QQ008_12845</name>
</gene>